<name>A0A0F9QV73_9ZZZZ</name>
<gene>
    <name evidence="1" type="ORF">LCGC14_0674310</name>
</gene>
<reference evidence="1" key="1">
    <citation type="journal article" date="2015" name="Nature">
        <title>Complex archaea that bridge the gap between prokaryotes and eukaryotes.</title>
        <authorList>
            <person name="Spang A."/>
            <person name="Saw J.H."/>
            <person name="Jorgensen S.L."/>
            <person name="Zaremba-Niedzwiedzka K."/>
            <person name="Martijn J."/>
            <person name="Lind A.E."/>
            <person name="van Eijk R."/>
            <person name="Schleper C."/>
            <person name="Guy L."/>
            <person name="Ettema T.J."/>
        </authorList>
    </citation>
    <scope>NUCLEOTIDE SEQUENCE</scope>
</reference>
<dbReference type="AlphaFoldDB" id="A0A0F9QV73"/>
<protein>
    <submittedName>
        <fullName evidence="1">Uncharacterized protein</fullName>
    </submittedName>
</protein>
<dbReference type="EMBL" id="LAZR01001337">
    <property type="protein sequence ID" value="KKN46314.1"/>
    <property type="molecule type" value="Genomic_DNA"/>
</dbReference>
<organism evidence="1">
    <name type="scientific">marine sediment metagenome</name>
    <dbReference type="NCBI Taxonomy" id="412755"/>
    <lineage>
        <taxon>unclassified sequences</taxon>
        <taxon>metagenomes</taxon>
        <taxon>ecological metagenomes</taxon>
    </lineage>
</organism>
<comment type="caution">
    <text evidence="1">The sequence shown here is derived from an EMBL/GenBank/DDBJ whole genome shotgun (WGS) entry which is preliminary data.</text>
</comment>
<sequence>MSLIKVGITGSRYGWNAMQAESFRTLMGGLRVSEFHYGDCVGVDEDSFDWVTCNMNSTLTVSHPPTITRFQAYTEPDETRPALPYMIRNRAIVDSVDLMVVIPRERSETRRSGTWTTWRYAKKKGTLIVLMPGHEKGD</sequence>
<evidence type="ECO:0000313" key="1">
    <source>
        <dbReference type="EMBL" id="KKN46314.1"/>
    </source>
</evidence>
<proteinExistence type="predicted"/>
<accession>A0A0F9QV73</accession>